<dbReference type="AlphaFoldDB" id="A0A2P2J1C4"/>
<accession>A0A2P2J1C4</accession>
<sequence>MFNHDYCDVPKSPKKSLRRNLLIKNLYFYLQNLRF</sequence>
<protein>
    <submittedName>
        <fullName evidence="1">Uncharacterized protein</fullName>
    </submittedName>
</protein>
<proteinExistence type="predicted"/>
<organism evidence="1">
    <name type="scientific">Rhizophora mucronata</name>
    <name type="common">Asiatic mangrove</name>
    <dbReference type="NCBI Taxonomy" id="61149"/>
    <lineage>
        <taxon>Eukaryota</taxon>
        <taxon>Viridiplantae</taxon>
        <taxon>Streptophyta</taxon>
        <taxon>Embryophyta</taxon>
        <taxon>Tracheophyta</taxon>
        <taxon>Spermatophyta</taxon>
        <taxon>Magnoliopsida</taxon>
        <taxon>eudicotyledons</taxon>
        <taxon>Gunneridae</taxon>
        <taxon>Pentapetalae</taxon>
        <taxon>rosids</taxon>
        <taxon>fabids</taxon>
        <taxon>Malpighiales</taxon>
        <taxon>Rhizophoraceae</taxon>
        <taxon>Rhizophora</taxon>
    </lineage>
</organism>
<dbReference type="EMBL" id="GGEC01006767">
    <property type="protein sequence ID" value="MBW87250.1"/>
    <property type="molecule type" value="Transcribed_RNA"/>
</dbReference>
<evidence type="ECO:0000313" key="1">
    <source>
        <dbReference type="EMBL" id="MBW87250.1"/>
    </source>
</evidence>
<name>A0A2P2J1C4_RHIMU</name>
<reference evidence="1" key="1">
    <citation type="submission" date="2018-02" db="EMBL/GenBank/DDBJ databases">
        <title>Rhizophora mucronata_Transcriptome.</title>
        <authorList>
            <person name="Meera S.P."/>
            <person name="Sreeshan A."/>
            <person name="Augustine A."/>
        </authorList>
    </citation>
    <scope>NUCLEOTIDE SEQUENCE</scope>
    <source>
        <tissue evidence="1">Leaf</tissue>
    </source>
</reference>